<feature type="region of interest" description="Disordered" evidence="1">
    <location>
        <begin position="136"/>
        <end position="165"/>
    </location>
</feature>
<evidence type="ECO:0000313" key="3">
    <source>
        <dbReference type="Proteomes" id="UP000800235"/>
    </source>
</evidence>
<comment type="caution">
    <text evidence="2">The sequence shown here is derived from an EMBL/GenBank/DDBJ whole genome shotgun (WGS) entry which is preliminary data.</text>
</comment>
<accession>A0A9P4P151</accession>
<evidence type="ECO:0000313" key="2">
    <source>
        <dbReference type="EMBL" id="KAF2435362.1"/>
    </source>
</evidence>
<gene>
    <name evidence="2" type="ORF">EJ08DRAFT_656378</name>
</gene>
<proteinExistence type="predicted"/>
<protein>
    <submittedName>
        <fullName evidence="2">Uncharacterized protein</fullName>
    </submittedName>
</protein>
<name>A0A9P4P151_9PEZI</name>
<feature type="compositionally biased region" description="Basic and acidic residues" evidence="1">
    <location>
        <begin position="148"/>
        <end position="165"/>
    </location>
</feature>
<dbReference type="AlphaFoldDB" id="A0A9P4P151"/>
<dbReference type="EMBL" id="MU007013">
    <property type="protein sequence ID" value="KAF2435362.1"/>
    <property type="molecule type" value="Genomic_DNA"/>
</dbReference>
<organism evidence="2 3">
    <name type="scientific">Tothia fuscella</name>
    <dbReference type="NCBI Taxonomy" id="1048955"/>
    <lineage>
        <taxon>Eukaryota</taxon>
        <taxon>Fungi</taxon>
        <taxon>Dikarya</taxon>
        <taxon>Ascomycota</taxon>
        <taxon>Pezizomycotina</taxon>
        <taxon>Dothideomycetes</taxon>
        <taxon>Pleosporomycetidae</taxon>
        <taxon>Venturiales</taxon>
        <taxon>Cylindrosympodiaceae</taxon>
        <taxon>Tothia</taxon>
    </lineage>
</organism>
<dbReference type="Proteomes" id="UP000800235">
    <property type="component" value="Unassembled WGS sequence"/>
</dbReference>
<sequence length="165" mass="19042">MPNPFELHVLPFPAYVLLSELIREASHDLVPSMILLSASGSKSSQPRNGKLSRKLFMIERQLWKHLGKRRKLLERGGKNVASREAFDHYELRSKMFQNVKQIHFVNELQKARRAARQYGMSEDDWTVDSAVLHRDPSDAPIFDPALSGDRRDSMDSDLQRQDILD</sequence>
<evidence type="ECO:0000256" key="1">
    <source>
        <dbReference type="SAM" id="MobiDB-lite"/>
    </source>
</evidence>
<reference evidence="2" key="1">
    <citation type="journal article" date="2020" name="Stud. Mycol.">
        <title>101 Dothideomycetes genomes: a test case for predicting lifestyles and emergence of pathogens.</title>
        <authorList>
            <person name="Haridas S."/>
            <person name="Albert R."/>
            <person name="Binder M."/>
            <person name="Bloem J."/>
            <person name="Labutti K."/>
            <person name="Salamov A."/>
            <person name="Andreopoulos B."/>
            <person name="Baker S."/>
            <person name="Barry K."/>
            <person name="Bills G."/>
            <person name="Bluhm B."/>
            <person name="Cannon C."/>
            <person name="Castanera R."/>
            <person name="Culley D."/>
            <person name="Daum C."/>
            <person name="Ezra D."/>
            <person name="Gonzalez J."/>
            <person name="Henrissat B."/>
            <person name="Kuo A."/>
            <person name="Liang C."/>
            <person name="Lipzen A."/>
            <person name="Lutzoni F."/>
            <person name="Magnuson J."/>
            <person name="Mondo S."/>
            <person name="Nolan M."/>
            <person name="Ohm R."/>
            <person name="Pangilinan J."/>
            <person name="Park H.-J."/>
            <person name="Ramirez L."/>
            <person name="Alfaro M."/>
            <person name="Sun H."/>
            <person name="Tritt A."/>
            <person name="Yoshinaga Y."/>
            <person name="Zwiers L.-H."/>
            <person name="Turgeon B."/>
            <person name="Goodwin S."/>
            <person name="Spatafora J."/>
            <person name="Crous P."/>
            <person name="Grigoriev I."/>
        </authorList>
    </citation>
    <scope>NUCLEOTIDE SEQUENCE</scope>
    <source>
        <strain evidence="2">CBS 130266</strain>
    </source>
</reference>
<keyword evidence="3" id="KW-1185">Reference proteome</keyword>